<name>A0A3T1D0P4_9BACL</name>
<dbReference type="RefSeq" id="WP_130605573.1">
    <property type="nucleotide sequence ID" value="NZ_AP019400.1"/>
</dbReference>
<organism evidence="3 4">
    <name type="scientific">Cohnella abietis</name>
    <dbReference type="NCBI Taxonomy" id="2507935"/>
    <lineage>
        <taxon>Bacteria</taxon>
        <taxon>Bacillati</taxon>
        <taxon>Bacillota</taxon>
        <taxon>Bacilli</taxon>
        <taxon>Bacillales</taxon>
        <taxon>Paenibacillaceae</taxon>
        <taxon>Cohnella</taxon>
    </lineage>
</organism>
<dbReference type="KEGG" id="cohn:KCTCHS21_10300"/>
<evidence type="ECO:0000313" key="4">
    <source>
        <dbReference type="Proteomes" id="UP000289856"/>
    </source>
</evidence>
<feature type="transmembrane region" description="Helical" evidence="1">
    <location>
        <begin position="81"/>
        <end position="101"/>
    </location>
</feature>
<keyword evidence="2" id="KW-0732">Signal</keyword>
<evidence type="ECO:0000256" key="1">
    <source>
        <dbReference type="SAM" id="Phobius"/>
    </source>
</evidence>
<proteinExistence type="predicted"/>
<sequence length="109" mass="11354">MKIIQKAIVTGLLLVGLALWGSAVSASNTPVPSATAGSALPSCHYTPEDDGKPIKIVKTSAAASTVVRVEEDSISELKSGAWLAAGIVSVVILAGVLFIWINRRRSNKL</sequence>
<dbReference type="Proteomes" id="UP000289856">
    <property type="component" value="Chromosome"/>
</dbReference>
<gene>
    <name evidence="3" type="ORF">KCTCHS21_10300</name>
</gene>
<keyword evidence="1" id="KW-0472">Membrane</keyword>
<evidence type="ECO:0008006" key="5">
    <source>
        <dbReference type="Google" id="ProtNLM"/>
    </source>
</evidence>
<protein>
    <recommendedName>
        <fullName evidence="5">Gram-positive cocci surface proteins LPxTG domain-containing protein</fullName>
    </recommendedName>
</protein>
<evidence type="ECO:0000313" key="3">
    <source>
        <dbReference type="EMBL" id="BBI31631.1"/>
    </source>
</evidence>
<evidence type="ECO:0000256" key="2">
    <source>
        <dbReference type="SAM" id="SignalP"/>
    </source>
</evidence>
<accession>A0A3T1D0P4</accession>
<reference evidence="3 4" key="1">
    <citation type="submission" date="2019-01" db="EMBL/GenBank/DDBJ databases">
        <title>Complete genome sequence of Cohnella hallensis HS21 isolated from Korean fir (Abies koreana) rhizospheric soil.</title>
        <authorList>
            <person name="Jiang L."/>
            <person name="Kang S.W."/>
            <person name="Kim S."/>
            <person name="Jung J."/>
            <person name="Kim C.Y."/>
            <person name="Kim D.H."/>
            <person name="Kim S.W."/>
            <person name="Lee J."/>
        </authorList>
    </citation>
    <scope>NUCLEOTIDE SEQUENCE [LARGE SCALE GENOMIC DNA]</scope>
    <source>
        <strain evidence="3 4">HS21</strain>
    </source>
</reference>
<feature type="signal peptide" evidence="2">
    <location>
        <begin position="1"/>
        <end position="26"/>
    </location>
</feature>
<dbReference type="AlphaFoldDB" id="A0A3T1D0P4"/>
<keyword evidence="4" id="KW-1185">Reference proteome</keyword>
<feature type="chain" id="PRO_5019432194" description="Gram-positive cocci surface proteins LPxTG domain-containing protein" evidence="2">
    <location>
        <begin position="27"/>
        <end position="109"/>
    </location>
</feature>
<keyword evidence="1" id="KW-1133">Transmembrane helix</keyword>
<dbReference type="EMBL" id="AP019400">
    <property type="protein sequence ID" value="BBI31631.1"/>
    <property type="molecule type" value="Genomic_DNA"/>
</dbReference>
<keyword evidence="1" id="KW-0812">Transmembrane</keyword>